<accession>A0A5J5F5M7</accession>
<dbReference type="EMBL" id="VXIS01000029">
    <property type="protein sequence ID" value="KAA8912015.1"/>
    <property type="molecule type" value="Genomic_DNA"/>
</dbReference>
<sequence length="100" mass="10981">MTKLGFWVQPDTSPCSTRPGSSPNPMSTSCITRMSKDMSDEMARTQDGLQEAVQPIVDRVTQLSADESKTAAAVEGVSNDVAKIKLWISTVDEREIRHAR</sequence>
<organism evidence="2 3">
    <name type="scientific">Sphaerosporella brunnea</name>
    <dbReference type="NCBI Taxonomy" id="1250544"/>
    <lineage>
        <taxon>Eukaryota</taxon>
        <taxon>Fungi</taxon>
        <taxon>Dikarya</taxon>
        <taxon>Ascomycota</taxon>
        <taxon>Pezizomycotina</taxon>
        <taxon>Pezizomycetes</taxon>
        <taxon>Pezizales</taxon>
        <taxon>Pyronemataceae</taxon>
        <taxon>Sphaerosporella</taxon>
    </lineage>
</organism>
<keyword evidence="3" id="KW-1185">Reference proteome</keyword>
<evidence type="ECO:0000313" key="3">
    <source>
        <dbReference type="Proteomes" id="UP000326924"/>
    </source>
</evidence>
<protein>
    <submittedName>
        <fullName evidence="2">Uncharacterized protein</fullName>
    </submittedName>
</protein>
<reference evidence="2 3" key="1">
    <citation type="submission" date="2019-09" db="EMBL/GenBank/DDBJ databases">
        <title>Draft genome of the ectomycorrhizal ascomycete Sphaerosporella brunnea.</title>
        <authorList>
            <consortium name="DOE Joint Genome Institute"/>
            <person name="Benucci G.M."/>
            <person name="Marozzi G."/>
            <person name="Antonielli L."/>
            <person name="Sanchez S."/>
            <person name="Marco P."/>
            <person name="Wang X."/>
            <person name="Falini L.B."/>
            <person name="Barry K."/>
            <person name="Haridas S."/>
            <person name="Lipzen A."/>
            <person name="Labutti K."/>
            <person name="Grigoriev I.V."/>
            <person name="Murat C."/>
            <person name="Martin F."/>
            <person name="Albertini E."/>
            <person name="Donnini D."/>
            <person name="Bonito G."/>
        </authorList>
    </citation>
    <scope>NUCLEOTIDE SEQUENCE [LARGE SCALE GENOMIC DNA]</scope>
    <source>
        <strain evidence="2 3">Sb_GMNB300</strain>
    </source>
</reference>
<dbReference type="PROSITE" id="PS51257">
    <property type="entry name" value="PROKAR_LIPOPROTEIN"/>
    <property type="match status" value="1"/>
</dbReference>
<evidence type="ECO:0000313" key="2">
    <source>
        <dbReference type="EMBL" id="KAA8912015.1"/>
    </source>
</evidence>
<feature type="region of interest" description="Disordered" evidence="1">
    <location>
        <begin position="1"/>
        <end position="31"/>
    </location>
</feature>
<proteinExistence type="predicted"/>
<dbReference type="InParanoid" id="A0A5J5F5M7"/>
<dbReference type="Proteomes" id="UP000326924">
    <property type="component" value="Unassembled WGS sequence"/>
</dbReference>
<name>A0A5J5F5M7_9PEZI</name>
<gene>
    <name evidence="2" type="ORF">FN846DRAFT_1019382</name>
</gene>
<dbReference type="AlphaFoldDB" id="A0A5J5F5M7"/>
<comment type="caution">
    <text evidence="2">The sequence shown here is derived from an EMBL/GenBank/DDBJ whole genome shotgun (WGS) entry which is preliminary data.</text>
</comment>
<feature type="compositionally biased region" description="Polar residues" evidence="1">
    <location>
        <begin position="10"/>
        <end position="31"/>
    </location>
</feature>
<evidence type="ECO:0000256" key="1">
    <source>
        <dbReference type="SAM" id="MobiDB-lite"/>
    </source>
</evidence>